<dbReference type="Proteomes" id="UP000014923">
    <property type="component" value="Unassembled WGS sequence"/>
</dbReference>
<dbReference type="HOGENOM" id="CLU_3012812_0_0_9"/>
<accession>R7RP23</accession>
<dbReference type="Pfam" id="PF08348">
    <property type="entry name" value="PAS_6"/>
    <property type="match status" value="1"/>
</dbReference>
<organism evidence="2 3">
    <name type="scientific">Thermobrachium celere DSM 8682</name>
    <dbReference type="NCBI Taxonomy" id="941824"/>
    <lineage>
        <taxon>Bacteria</taxon>
        <taxon>Bacillati</taxon>
        <taxon>Bacillota</taxon>
        <taxon>Clostridia</taxon>
        <taxon>Eubacteriales</taxon>
        <taxon>Clostridiaceae</taxon>
        <taxon>Thermobrachium</taxon>
    </lineage>
</organism>
<dbReference type="InterPro" id="IPR013559">
    <property type="entry name" value="YheO"/>
</dbReference>
<name>R7RP23_9CLOT</name>
<reference evidence="2" key="1">
    <citation type="submission" date="2013-03" db="EMBL/GenBank/DDBJ databases">
        <title>Draft genome sequence of the hydrogen-ethanol-producing anaerobic alkalithermophilic Caloramator celere.</title>
        <authorList>
            <person name="Ciranna A."/>
            <person name="Larjo A."/>
            <person name="Kivisto A."/>
            <person name="Santala V."/>
            <person name="Roos C."/>
            <person name="Karp M."/>
        </authorList>
    </citation>
    <scope>NUCLEOTIDE SEQUENCE [LARGE SCALE GENOMIC DNA]</scope>
    <source>
        <strain evidence="2">DSM 8682</strain>
    </source>
</reference>
<protein>
    <recommendedName>
        <fullName evidence="1">YheO-like domain-containing protein</fullName>
    </recommendedName>
</protein>
<evidence type="ECO:0000259" key="1">
    <source>
        <dbReference type="Pfam" id="PF08348"/>
    </source>
</evidence>
<gene>
    <name evidence="2" type="ORF">TCEL_00005</name>
</gene>
<dbReference type="EMBL" id="CAVN010000010">
    <property type="protein sequence ID" value="CDF57111.1"/>
    <property type="molecule type" value="Genomic_DNA"/>
</dbReference>
<evidence type="ECO:0000313" key="3">
    <source>
        <dbReference type="Proteomes" id="UP000014923"/>
    </source>
</evidence>
<sequence length="56" mass="6458">MTKTLKKIIEDKLYIDRDYITRFPSKTKDGKVSRTSILFIKNKDGNLIGLLTISLI</sequence>
<comment type="caution">
    <text evidence="2">The sequence shown here is derived from an EMBL/GenBank/DDBJ whole genome shotgun (WGS) entry which is preliminary data.</text>
</comment>
<dbReference type="AlphaFoldDB" id="R7RP23"/>
<evidence type="ECO:0000313" key="2">
    <source>
        <dbReference type="EMBL" id="CDF57111.1"/>
    </source>
</evidence>
<proteinExistence type="predicted"/>
<keyword evidence="3" id="KW-1185">Reference proteome</keyword>
<feature type="domain" description="YheO-like" evidence="1">
    <location>
        <begin position="1"/>
        <end position="54"/>
    </location>
</feature>